<sequence length="67" mass="7705">MSTGMFTTKTRDIVQLIDELWIWNNVHVRHSIEQSLAWNGITKDQQTPKAAEDANRQATNLLKTLQP</sequence>
<accession>A0A0D2I9I6</accession>
<proteinExistence type="predicted"/>
<dbReference type="VEuPathDB" id="FungiDB:Z518_10853"/>
<evidence type="ECO:0000313" key="2">
    <source>
        <dbReference type="Proteomes" id="UP000053617"/>
    </source>
</evidence>
<dbReference type="GeneID" id="25298924"/>
<dbReference type="OrthoDB" id="3587182at2759"/>
<reference evidence="1 2" key="1">
    <citation type="submission" date="2015-01" db="EMBL/GenBank/DDBJ databases">
        <title>The Genome Sequence of Rhinocladiella mackenzie CBS 650.93.</title>
        <authorList>
            <consortium name="The Broad Institute Genomics Platform"/>
            <person name="Cuomo C."/>
            <person name="de Hoog S."/>
            <person name="Gorbushina A."/>
            <person name="Stielow B."/>
            <person name="Teixiera M."/>
            <person name="Abouelleil A."/>
            <person name="Chapman S.B."/>
            <person name="Priest M."/>
            <person name="Young S.K."/>
            <person name="Wortman J."/>
            <person name="Nusbaum C."/>
            <person name="Birren B."/>
        </authorList>
    </citation>
    <scope>NUCLEOTIDE SEQUENCE [LARGE SCALE GENOMIC DNA]</scope>
    <source>
        <strain evidence="1 2">CBS 650.93</strain>
    </source>
</reference>
<dbReference type="RefSeq" id="XP_013267138.1">
    <property type="nucleotide sequence ID" value="XM_013411684.1"/>
</dbReference>
<dbReference type="HOGENOM" id="CLU_2813784_0_0_1"/>
<evidence type="ECO:0000313" key="1">
    <source>
        <dbReference type="EMBL" id="KIW99925.1"/>
    </source>
</evidence>
<organism evidence="1 2">
    <name type="scientific">Rhinocladiella mackenziei CBS 650.93</name>
    <dbReference type="NCBI Taxonomy" id="1442369"/>
    <lineage>
        <taxon>Eukaryota</taxon>
        <taxon>Fungi</taxon>
        <taxon>Dikarya</taxon>
        <taxon>Ascomycota</taxon>
        <taxon>Pezizomycotina</taxon>
        <taxon>Eurotiomycetes</taxon>
        <taxon>Chaetothyriomycetidae</taxon>
        <taxon>Chaetothyriales</taxon>
        <taxon>Herpotrichiellaceae</taxon>
        <taxon>Rhinocladiella</taxon>
    </lineage>
</organism>
<dbReference type="EMBL" id="KN847484">
    <property type="protein sequence ID" value="KIW99925.1"/>
    <property type="molecule type" value="Genomic_DNA"/>
</dbReference>
<keyword evidence="2" id="KW-1185">Reference proteome</keyword>
<gene>
    <name evidence="1" type="ORF">Z518_10853</name>
</gene>
<dbReference type="AlphaFoldDB" id="A0A0D2I9I6"/>
<name>A0A0D2I9I6_9EURO</name>
<dbReference type="Proteomes" id="UP000053617">
    <property type="component" value="Unassembled WGS sequence"/>
</dbReference>
<dbReference type="STRING" id="1442369.A0A0D2I9I6"/>
<protein>
    <submittedName>
        <fullName evidence="1">Uncharacterized protein</fullName>
    </submittedName>
</protein>